<accession>A0A2P2NXJ3</accession>
<dbReference type="AlphaFoldDB" id="A0A2P2NXJ3"/>
<evidence type="ECO:0000313" key="1">
    <source>
        <dbReference type="EMBL" id="MBX47246.1"/>
    </source>
</evidence>
<name>A0A2P2NXJ3_RHIMU</name>
<sequence length="50" mass="5900">MTSVLGSQSAHEDWRSTLGWPWTLAFEACFGSRLEWKGYWSCQKLMWSTR</sequence>
<reference evidence="1" key="1">
    <citation type="submission" date="2018-02" db="EMBL/GenBank/DDBJ databases">
        <title>Rhizophora mucronata_Transcriptome.</title>
        <authorList>
            <person name="Meera S.P."/>
            <person name="Sreeshan A."/>
            <person name="Augustine A."/>
        </authorList>
    </citation>
    <scope>NUCLEOTIDE SEQUENCE</scope>
    <source>
        <tissue evidence="1">Leaf</tissue>
    </source>
</reference>
<proteinExistence type="predicted"/>
<dbReference type="EMBL" id="GGEC01066762">
    <property type="protein sequence ID" value="MBX47246.1"/>
    <property type="molecule type" value="Transcribed_RNA"/>
</dbReference>
<protein>
    <submittedName>
        <fullName evidence="1">Uncharacterized protein</fullName>
    </submittedName>
</protein>
<organism evidence="1">
    <name type="scientific">Rhizophora mucronata</name>
    <name type="common">Asiatic mangrove</name>
    <dbReference type="NCBI Taxonomy" id="61149"/>
    <lineage>
        <taxon>Eukaryota</taxon>
        <taxon>Viridiplantae</taxon>
        <taxon>Streptophyta</taxon>
        <taxon>Embryophyta</taxon>
        <taxon>Tracheophyta</taxon>
        <taxon>Spermatophyta</taxon>
        <taxon>Magnoliopsida</taxon>
        <taxon>eudicotyledons</taxon>
        <taxon>Gunneridae</taxon>
        <taxon>Pentapetalae</taxon>
        <taxon>rosids</taxon>
        <taxon>fabids</taxon>
        <taxon>Malpighiales</taxon>
        <taxon>Rhizophoraceae</taxon>
        <taxon>Rhizophora</taxon>
    </lineage>
</organism>